<feature type="non-terminal residue" evidence="3">
    <location>
        <position position="1"/>
    </location>
</feature>
<comment type="caution">
    <text evidence="3">The sequence shown here is derived from an EMBL/GenBank/DDBJ whole genome shotgun (WGS) entry which is preliminary data.</text>
</comment>
<reference evidence="3" key="1">
    <citation type="journal article" date="2014" name="Front. Microbiol.">
        <title>High frequency of phylogenetically diverse reductive dehalogenase-homologous genes in deep subseafloor sedimentary metagenomes.</title>
        <authorList>
            <person name="Kawai M."/>
            <person name="Futagami T."/>
            <person name="Toyoda A."/>
            <person name="Takaki Y."/>
            <person name="Nishi S."/>
            <person name="Hori S."/>
            <person name="Arai W."/>
            <person name="Tsubouchi T."/>
            <person name="Morono Y."/>
            <person name="Uchiyama I."/>
            <person name="Ito T."/>
            <person name="Fujiyama A."/>
            <person name="Inagaki F."/>
            <person name="Takami H."/>
        </authorList>
    </citation>
    <scope>NUCLEOTIDE SEQUENCE</scope>
    <source>
        <strain evidence="3">Expedition CK06-06</strain>
    </source>
</reference>
<organism evidence="3">
    <name type="scientific">marine sediment metagenome</name>
    <dbReference type="NCBI Taxonomy" id="412755"/>
    <lineage>
        <taxon>unclassified sequences</taxon>
        <taxon>metagenomes</taxon>
        <taxon>ecological metagenomes</taxon>
    </lineage>
</organism>
<evidence type="ECO:0000256" key="2">
    <source>
        <dbReference type="SAM" id="Phobius"/>
    </source>
</evidence>
<evidence type="ECO:0000256" key="1">
    <source>
        <dbReference type="SAM" id="MobiDB-lite"/>
    </source>
</evidence>
<sequence>VAAASVGRGAAESTPVVSGDGEGQPVAAVGNRAGPSLEEVSATEVLRGDKKGSMSGMFVALFSAGCLVGVVAAWLVMRRAGSSGRGTRASEDWREGGD</sequence>
<protein>
    <submittedName>
        <fullName evidence="3">Uncharacterized protein</fullName>
    </submittedName>
</protein>
<keyword evidence="2" id="KW-0472">Membrane</keyword>
<feature type="transmembrane region" description="Helical" evidence="2">
    <location>
        <begin position="56"/>
        <end position="76"/>
    </location>
</feature>
<name>X0TLS4_9ZZZZ</name>
<accession>X0TLS4</accession>
<dbReference type="EMBL" id="BARS01009607">
    <property type="protein sequence ID" value="GAF77025.1"/>
    <property type="molecule type" value="Genomic_DNA"/>
</dbReference>
<dbReference type="AlphaFoldDB" id="X0TLS4"/>
<feature type="region of interest" description="Disordered" evidence="1">
    <location>
        <begin position="1"/>
        <end position="38"/>
    </location>
</feature>
<keyword evidence="2" id="KW-1133">Transmembrane helix</keyword>
<proteinExistence type="predicted"/>
<gene>
    <name evidence="3" type="ORF">S01H1_18028</name>
</gene>
<evidence type="ECO:0000313" key="3">
    <source>
        <dbReference type="EMBL" id="GAF77025.1"/>
    </source>
</evidence>
<keyword evidence="2" id="KW-0812">Transmembrane</keyword>